<keyword evidence="17" id="KW-0325">Glycoprotein</keyword>
<keyword evidence="13" id="KW-0862">Zinc</keyword>
<evidence type="ECO:0000256" key="6">
    <source>
        <dbReference type="ARBA" id="ARBA00022525"/>
    </source>
</evidence>
<evidence type="ECO:0000256" key="13">
    <source>
        <dbReference type="ARBA" id="ARBA00022833"/>
    </source>
</evidence>
<evidence type="ECO:0000256" key="3">
    <source>
        <dbReference type="ARBA" id="ARBA00004555"/>
    </source>
</evidence>
<evidence type="ECO:0000256" key="9">
    <source>
        <dbReference type="ARBA" id="ARBA00022723"/>
    </source>
</evidence>
<feature type="domain" description="Peptidase M28" evidence="21">
    <location>
        <begin position="273"/>
        <end position="462"/>
    </location>
</feature>
<dbReference type="GO" id="GO:0070573">
    <property type="term" value="F:metallodipeptidase activity"/>
    <property type="evidence" value="ECO:0007669"/>
    <property type="project" value="InterPro"/>
</dbReference>
<dbReference type="GO" id="GO:0006508">
    <property type="term" value="P:proteolysis"/>
    <property type="evidence" value="ECO:0007669"/>
    <property type="project" value="UniProtKB-KW"/>
</dbReference>
<evidence type="ECO:0000256" key="19">
    <source>
        <dbReference type="ARBA" id="ARBA00025833"/>
    </source>
</evidence>
<evidence type="ECO:0000256" key="4">
    <source>
        <dbReference type="ARBA" id="ARBA00004613"/>
    </source>
</evidence>
<comment type="subunit">
    <text evidence="19">Homodimer. The monomeric form is inactive while the homodimer is active.</text>
</comment>
<evidence type="ECO:0000256" key="7">
    <source>
        <dbReference type="ARBA" id="ARBA00022645"/>
    </source>
</evidence>
<name>A0A411PK56_9GAMM</name>
<dbReference type="PANTHER" id="PTHR12053:SF3">
    <property type="entry name" value="CARBOXYPEPTIDASE Q"/>
    <property type="match status" value="1"/>
</dbReference>
<evidence type="ECO:0000256" key="18">
    <source>
        <dbReference type="ARBA" id="ARBA00023228"/>
    </source>
</evidence>
<dbReference type="Gene3D" id="3.40.630.10">
    <property type="entry name" value="Zn peptidases"/>
    <property type="match status" value="1"/>
</dbReference>
<dbReference type="InterPro" id="IPR039866">
    <property type="entry name" value="CPQ"/>
</dbReference>
<evidence type="ECO:0000256" key="5">
    <source>
        <dbReference type="ARBA" id="ARBA00014116"/>
    </source>
</evidence>
<dbReference type="Proteomes" id="UP000291106">
    <property type="component" value="Chromosome"/>
</dbReference>
<evidence type="ECO:0000259" key="21">
    <source>
        <dbReference type="Pfam" id="PF04389"/>
    </source>
</evidence>
<evidence type="ECO:0000256" key="8">
    <source>
        <dbReference type="ARBA" id="ARBA00022670"/>
    </source>
</evidence>
<dbReference type="RefSeq" id="WP_130601575.1">
    <property type="nucleotide sequence ID" value="NZ_CP036200.1"/>
</dbReference>
<keyword evidence="11" id="KW-0378">Hydrolase</keyword>
<keyword evidence="23" id="KW-1185">Reference proteome</keyword>
<dbReference type="OrthoDB" id="9769665at2"/>
<evidence type="ECO:0000256" key="12">
    <source>
        <dbReference type="ARBA" id="ARBA00022824"/>
    </source>
</evidence>
<sequence length="481" mass="51228">MKHNAFVVLSVLFLGLTVGCQHPSNTSDNTSSSQITNQTSQNALVNQELAQKALNSNLAYDLVESLTVEVGPRLAGTDKDLIAVEWAMNKLNSLGFDKVYKEAVQVPVWERGYANASITAPFAQPLVITALGGSVATPKGGIEAQIVRFDSLAALEAADPSLVKDKIVFIDHKTERHRNGKGYGMTVGGRSKGAVAAAKKGAVAIVIRSIGTDSDRMAHTGVMRYQQGVAKIPAAAMSNPDADLINAMLKRDSKITLALDMSSKNLGTATSYNVIAEVTGSSKPDEIVLIGAHLDSWDEGTGAIDDGAGVAIVTAAGKLIQDLPKKPARTVRVVLYAAEEIGLIGGKAYAKAHEQELAKHYIAAESDFGAGKIYQLDVKVNPQVFEQVLAEHHGMKTVGVEMGNNKAYGGPDVSMLPNYGVPVASLRQDGTDYFDYHHTPNDTLDKIVPSALAQNVAVYAQFAYTMAQSEIDLRPILAKDK</sequence>
<dbReference type="Pfam" id="PF04389">
    <property type="entry name" value="Peptidase_M28"/>
    <property type="match status" value="1"/>
</dbReference>
<keyword evidence="9" id="KW-0479">Metal-binding</keyword>
<keyword evidence="12" id="KW-0256">Endoplasmic reticulum</keyword>
<dbReference type="EMBL" id="CP036200">
    <property type="protein sequence ID" value="QBF83951.1"/>
    <property type="molecule type" value="Genomic_DNA"/>
</dbReference>
<keyword evidence="10" id="KW-0732">Signal</keyword>
<evidence type="ECO:0000256" key="15">
    <source>
        <dbReference type="ARBA" id="ARBA00023049"/>
    </source>
</evidence>
<accession>A0A411PK56</accession>
<proteinExistence type="predicted"/>
<keyword evidence="8" id="KW-0645">Protease</keyword>
<keyword evidence="16" id="KW-0865">Zymogen</keyword>
<evidence type="ECO:0000256" key="10">
    <source>
        <dbReference type="ARBA" id="ARBA00022729"/>
    </source>
</evidence>
<dbReference type="SUPFAM" id="SSF53187">
    <property type="entry name" value="Zn-dependent exopeptidases"/>
    <property type="match status" value="1"/>
</dbReference>
<evidence type="ECO:0000256" key="16">
    <source>
        <dbReference type="ARBA" id="ARBA00023145"/>
    </source>
</evidence>
<dbReference type="InterPro" id="IPR007484">
    <property type="entry name" value="Peptidase_M28"/>
</dbReference>
<evidence type="ECO:0000256" key="17">
    <source>
        <dbReference type="ARBA" id="ARBA00023180"/>
    </source>
</evidence>
<dbReference type="PROSITE" id="PS51257">
    <property type="entry name" value="PROKAR_LIPOPROTEIN"/>
    <property type="match status" value="1"/>
</dbReference>
<dbReference type="GO" id="GO:0005764">
    <property type="term" value="C:lysosome"/>
    <property type="evidence" value="ECO:0007669"/>
    <property type="project" value="UniProtKB-SubCell"/>
</dbReference>
<dbReference type="PANTHER" id="PTHR12053">
    <property type="entry name" value="PROTEASE FAMILY M28 PLASMA GLUTAMATE CARBOXYPEPTIDASE-RELATED"/>
    <property type="match status" value="1"/>
</dbReference>
<keyword evidence="15" id="KW-0482">Metalloprotease</keyword>
<evidence type="ECO:0000256" key="11">
    <source>
        <dbReference type="ARBA" id="ARBA00022801"/>
    </source>
</evidence>
<protein>
    <recommendedName>
        <fullName evidence="5">Carboxypeptidase Q</fullName>
    </recommendedName>
    <alternativeName>
        <fullName evidence="20">Plasma glutamate carboxypeptidase</fullName>
    </alternativeName>
</protein>
<dbReference type="GO" id="GO:0004180">
    <property type="term" value="F:carboxypeptidase activity"/>
    <property type="evidence" value="ECO:0007669"/>
    <property type="project" value="UniProtKB-KW"/>
</dbReference>
<evidence type="ECO:0000256" key="20">
    <source>
        <dbReference type="ARBA" id="ARBA00033328"/>
    </source>
</evidence>
<dbReference type="GO" id="GO:0046872">
    <property type="term" value="F:metal ion binding"/>
    <property type="evidence" value="ECO:0007669"/>
    <property type="project" value="UniProtKB-KW"/>
</dbReference>
<evidence type="ECO:0000256" key="14">
    <source>
        <dbReference type="ARBA" id="ARBA00023034"/>
    </source>
</evidence>
<dbReference type="AlphaFoldDB" id="A0A411PK56"/>
<keyword evidence="14" id="KW-0333">Golgi apparatus</keyword>
<dbReference type="Gene3D" id="3.50.30.30">
    <property type="match status" value="1"/>
</dbReference>
<keyword evidence="6" id="KW-0964">Secreted</keyword>
<organism evidence="22 23">
    <name type="scientific">Shewanella maritima</name>
    <dbReference type="NCBI Taxonomy" id="2520507"/>
    <lineage>
        <taxon>Bacteria</taxon>
        <taxon>Pseudomonadati</taxon>
        <taxon>Pseudomonadota</taxon>
        <taxon>Gammaproteobacteria</taxon>
        <taxon>Alteromonadales</taxon>
        <taxon>Shewanellaceae</taxon>
        <taxon>Shewanella</taxon>
    </lineage>
</organism>
<keyword evidence="18" id="KW-0458">Lysosome</keyword>
<keyword evidence="7" id="KW-0121">Carboxypeptidase</keyword>
<evidence type="ECO:0000313" key="23">
    <source>
        <dbReference type="Proteomes" id="UP000291106"/>
    </source>
</evidence>
<dbReference type="GO" id="GO:0005576">
    <property type="term" value="C:extracellular region"/>
    <property type="evidence" value="ECO:0007669"/>
    <property type="project" value="UniProtKB-SubCell"/>
</dbReference>
<evidence type="ECO:0000256" key="1">
    <source>
        <dbReference type="ARBA" id="ARBA00004240"/>
    </source>
</evidence>
<evidence type="ECO:0000256" key="2">
    <source>
        <dbReference type="ARBA" id="ARBA00004371"/>
    </source>
</evidence>
<evidence type="ECO:0000313" key="22">
    <source>
        <dbReference type="EMBL" id="QBF83951.1"/>
    </source>
</evidence>
<gene>
    <name evidence="22" type="ORF">EXU30_15625</name>
</gene>
<dbReference type="KEGG" id="smai:EXU30_15625"/>
<comment type="subcellular location">
    <subcellularLocation>
        <location evidence="1">Endoplasmic reticulum</location>
    </subcellularLocation>
    <subcellularLocation>
        <location evidence="3">Golgi apparatus</location>
    </subcellularLocation>
    <subcellularLocation>
        <location evidence="2">Lysosome</location>
    </subcellularLocation>
    <subcellularLocation>
        <location evidence="4">Secreted</location>
    </subcellularLocation>
</comment>
<reference evidence="22 23" key="1">
    <citation type="submission" date="2019-02" db="EMBL/GenBank/DDBJ databases">
        <title>Shewanella sp. D4-2 isolated from Dokdo Island.</title>
        <authorList>
            <person name="Baek K."/>
        </authorList>
    </citation>
    <scope>NUCLEOTIDE SEQUENCE [LARGE SCALE GENOMIC DNA]</scope>
    <source>
        <strain evidence="22 23">D4-2</strain>
    </source>
</reference>